<dbReference type="RefSeq" id="WP_060239210.1">
    <property type="nucleotide sequence ID" value="NZ_LPJR01000002.1"/>
</dbReference>
<accession>A0A132EM39</accession>
<sequence length="85" mass="9575">MSTIKRINQLEIEVGNIVHAYGARFEIFEIHTYAERDEKLIAMGRDKVVAAIGKWINGRIEPGYFGPDKNFNFQGNAGASLMIEC</sequence>
<evidence type="ECO:0000313" key="2">
    <source>
        <dbReference type="Proteomes" id="UP000062912"/>
    </source>
</evidence>
<protein>
    <submittedName>
        <fullName evidence="1">Uncharacterized protein</fullName>
    </submittedName>
</protein>
<dbReference type="Proteomes" id="UP000062912">
    <property type="component" value="Unassembled WGS sequence"/>
</dbReference>
<gene>
    <name evidence="1" type="ORF">WT56_34310</name>
</gene>
<dbReference type="AlphaFoldDB" id="A0A132EM39"/>
<dbReference type="EMBL" id="LPJR01000002">
    <property type="protein sequence ID" value="KWF37415.1"/>
    <property type="molecule type" value="Genomic_DNA"/>
</dbReference>
<organism evidence="1 2">
    <name type="scientific">Burkholderia pseudomultivorans</name>
    <dbReference type="NCBI Taxonomy" id="1207504"/>
    <lineage>
        <taxon>Bacteria</taxon>
        <taxon>Pseudomonadati</taxon>
        <taxon>Pseudomonadota</taxon>
        <taxon>Betaproteobacteria</taxon>
        <taxon>Burkholderiales</taxon>
        <taxon>Burkholderiaceae</taxon>
        <taxon>Burkholderia</taxon>
        <taxon>Burkholderia cepacia complex</taxon>
    </lineage>
</organism>
<comment type="caution">
    <text evidence="1">The sequence shown here is derived from an EMBL/GenBank/DDBJ whole genome shotgun (WGS) entry which is preliminary data.</text>
</comment>
<proteinExistence type="predicted"/>
<evidence type="ECO:0000313" key="1">
    <source>
        <dbReference type="EMBL" id="KWF37415.1"/>
    </source>
</evidence>
<reference evidence="1 2" key="1">
    <citation type="submission" date="2015-11" db="EMBL/GenBank/DDBJ databases">
        <title>Expanding the genomic diversity of Burkholderia species for the development of highly accurate diagnostics.</title>
        <authorList>
            <person name="Sahl J."/>
            <person name="Keim P."/>
            <person name="Wagner D."/>
        </authorList>
    </citation>
    <scope>NUCLEOTIDE SEQUENCE [LARGE SCALE GENOMIC DNA]</scope>
    <source>
        <strain evidence="1 2">MSMB368WGS</strain>
    </source>
</reference>
<name>A0A132EM39_9BURK</name>